<dbReference type="PANTHER" id="PTHR11880">
    <property type="entry name" value="RIBOSOMAL PROTEIN S19P FAMILY MEMBER"/>
    <property type="match status" value="1"/>
</dbReference>
<comment type="similarity">
    <text evidence="1">Belongs to the universal ribosomal protein uS19 family.</text>
</comment>
<dbReference type="InterPro" id="IPR023575">
    <property type="entry name" value="Ribosomal_uS19_SF"/>
</dbReference>
<evidence type="ECO:0000313" key="5">
    <source>
        <dbReference type="EnsemblPlants" id="Solyc03g013225.1.1"/>
    </source>
</evidence>
<reference evidence="5" key="1">
    <citation type="journal article" date="2012" name="Nature">
        <title>The tomato genome sequence provides insights into fleshy fruit evolution.</title>
        <authorList>
            <consortium name="Tomato Genome Consortium"/>
        </authorList>
    </citation>
    <scope>NUCLEOTIDE SEQUENCE [LARGE SCALE GENOMIC DNA]</scope>
    <source>
        <strain evidence="5">cv. Heinz 1706</strain>
    </source>
</reference>
<dbReference type="InParanoid" id="A0A3Q7FE47"/>
<keyword evidence="4" id="KW-1133">Transmembrane helix</keyword>
<accession>A0A3Q7FE47</accession>
<dbReference type="GO" id="GO:0003735">
    <property type="term" value="F:structural constituent of ribosome"/>
    <property type="evidence" value="ECO:0000318"/>
    <property type="project" value="GO_Central"/>
</dbReference>
<keyword evidence="3" id="KW-0687">Ribonucleoprotein</keyword>
<dbReference type="AlphaFoldDB" id="A0A3Q7FE47"/>
<dbReference type="PANTHER" id="PTHR11880:SF70">
    <property type="entry name" value="40S RIBOSOMAL PROTEIN S15"/>
    <property type="match status" value="1"/>
</dbReference>
<evidence type="ECO:0000256" key="2">
    <source>
        <dbReference type="ARBA" id="ARBA00022980"/>
    </source>
</evidence>
<evidence type="ECO:0000256" key="4">
    <source>
        <dbReference type="SAM" id="Phobius"/>
    </source>
</evidence>
<proteinExistence type="inferred from homology"/>
<dbReference type="GO" id="GO:0022627">
    <property type="term" value="C:cytosolic small ribosomal subunit"/>
    <property type="evidence" value="ECO:0000318"/>
    <property type="project" value="GO_Central"/>
</dbReference>
<reference evidence="5" key="2">
    <citation type="submission" date="2019-01" db="UniProtKB">
        <authorList>
            <consortium name="EnsemblPlants"/>
        </authorList>
    </citation>
    <scope>IDENTIFICATION</scope>
    <source>
        <strain evidence="5">cv. Heinz 1706</strain>
    </source>
</reference>
<keyword evidence="6" id="KW-1185">Reference proteome</keyword>
<dbReference type="GO" id="GO:0006412">
    <property type="term" value="P:translation"/>
    <property type="evidence" value="ECO:0007669"/>
    <property type="project" value="InterPro"/>
</dbReference>
<sequence>MGGVKDEVRFELLLDMSTCELVKIFLSRPHKIFHPILKRNHMAFIKMLLNEKYEALASEKLEVVRTHMRNLVIFNHIELLPTCKHVRDGICATHSSMFSPFSSCFLVILVLFLNIILIERVYNWTH</sequence>
<dbReference type="InterPro" id="IPR002222">
    <property type="entry name" value="Ribosomal_uS19"/>
</dbReference>
<keyword evidence="4" id="KW-0812">Transmembrane</keyword>
<dbReference type="Gene3D" id="3.30.860.10">
    <property type="entry name" value="30s Ribosomal Protein S19, Chain A"/>
    <property type="match status" value="1"/>
</dbReference>
<evidence type="ECO:0000313" key="6">
    <source>
        <dbReference type="Proteomes" id="UP000004994"/>
    </source>
</evidence>
<keyword evidence="4" id="KW-0472">Membrane</keyword>
<evidence type="ECO:0000256" key="3">
    <source>
        <dbReference type="ARBA" id="ARBA00023274"/>
    </source>
</evidence>
<keyword evidence="2" id="KW-0689">Ribosomal protein</keyword>
<dbReference type="Proteomes" id="UP000004994">
    <property type="component" value="Chromosome 3"/>
</dbReference>
<dbReference type="STRING" id="4081.A0A3Q7FE47"/>
<evidence type="ECO:0000256" key="1">
    <source>
        <dbReference type="ARBA" id="ARBA00007345"/>
    </source>
</evidence>
<organism evidence="5">
    <name type="scientific">Solanum lycopersicum</name>
    <name type="common">Tomato</name>
    <name type="synonym">Lycopersicon esculentum</name>
    <dbReference type="NCBI Taxonomy" id="4081"/>
    <lineage>
        <taxon>Eukaryota</taxon>
        <taxon>Viridiplantae</taxon>
        <taxon>Streptophyta</taxon>
        <taxon>Embryophyta</taxon>
        <taxon>Tracheophyta</taxon>
        <taxon>Spermatophyta</taxon>
        <taxon>Magnoliopsida</taxon>
        <taxon>eudicotyledons</taxon>
        <taxon>Gunneridae</taxon>
        <taxon>Pentapetalae</taxon>
        <taxon>asterids</taxon>
        <taxon>lamiids</taxon>
        <taxon>Solanales</taxon>
        <taxon>Solanaceae</taxon>
        <taxon>Solanoideae</taxon>
        <taxon>Solaneae</taxon>
        <taxon>Solanum</taxon>
        <taxon>Solanum subgen. Lycopersicon</taxon>
    </lineage>
</organism>
<dbReference type="EnsemblPlants" id="Solyc03g013225.1.1">
    <property type="protein sequence ID" value="Solyc03g013225.1.1"/>
    <property type="gene ID" value="Solyc03g013225.1"/>
</dbReference>
<dbReference type="Gramene" id="Solyc03g013225.1.1">
    <property type="protein sequence ID" value="Solyc03g013225.1.1"/>
    <property type="gene ID" value="Solyc03g013225.1"/>
</dbReference>
<name>A0A3Q7FE47_SOLLC</name>
<protein>
    <submittedName>
        <fullName evidence="5">Uncharacterized protein</fullName>
    </submittedName>
</protein>
<feature type="transmembrane region" description="Helical" evidence="4">
    <location>
        <begin position="97"/>
        <end position="118"/>
    </location>
</feature>